<feature type="transmembrane region" description="Helical" evidence="11">
    <location>
        <begin position="125"/>
        <end position="147"/>
    </location>
</feature>
<feature type="compositionally biased region" description="Basic and acidic residues" evidence="10">
    <location>
        <begin position="394"/>
        <end position="408"/>
    </location>
</feature>
<comment type="subcellular location">
    <subcellularLocation>
        <location evidence="1">Membrane</location>
        <topology evidence="1">Multi-pass membrane protein</topology>
    </subcellularLocation>
</comment>
<evidence type="ECO:0000256" key="3">
    <source>
        <dbReference type="ARBA" id="ARBA00022692"/>
    </source>
</evidence>
<dbReference type="PANTHER" id="PTHR24235:SF12">
    <property type="entry name" value="G-PROTEIN COUPLED RECEPTORS FAMILY 1 PROFILE DOMAIN-CONTAINING PROTEIN"/>
    <property type="match status" value="1"/>
</dbReference>
<dbReference type="GeneID" id="101861697"/>
<evidence type="ECO:0000256" key="8">
    <source>
        <dbReference type="ARBA" id="ARBA00023224"/>
    </source>
</evidence>
<evidence type="ECO:0000256" key="10">
    <source>
        <dbReference type="SAM" id="MobiDB-lite"/>
    </source>
</evidence>
<dbReference type="CDD" id="cd15203">
    <property type="entry name" value="7tmA_NPYR-like"/>
    <property type="match status" value="1"/>
</dbReference>
<proteinExistence type="inferred from homology"/>
<gene>
    <name evidence="14 15" type="primary">LOC101861697</name>
</gene>
<dbReference type="InterPro" id="IPR000276">
    <property type="entry name" value="GPCR_Rhodpsn"/>
</dbReference>
<comment type="similarity">
    <text evidence="2 9">Belongs to the G-protein coupled receptor 1 family.</text>
</comment>
<dbReference type="PRINTS" id="PR01012">
    <property type="entry name" value="NRPEPTIDEYR"/>
</dbReference>
<evidence type="ECO:0000256" key="5">
    <source>
        <dbReference type="ARBA" id="ARBA00023040"/>
    </source>
</evidence>
<keyword evidence="7 9" id="KW-0675">Receptor</keyword>
<dbReference type="PROSITE" id="PS00237">
    <property type="entry name" value="G_PROTEIN_RECEP_F1_1"/>
    <property type="match status" value="1"/>
</dbReference>
<dbReference type="PANTHER" id="PTHR24235">
    <property type="entry name" value="NEUROPEPTIDE Y RECEPTOR"/>
    <property type="match status" value="1"/>
</dbReference>
<feature type="compositionally biased region" description="Low complexity" evidence="10">
    <location>
        <begin position="414"/>
        <end position="427"/>
    </location>
</feature>
<evidence type="ECO:0000256" key="4">
    <source>
        <dbReference type="ARBA" id="ARBA00022989"/>
    </source>
</evidence>
<feature type="transmembrane region" description="Helical" evidence="11">
    <location>
        <begin position="306"/>
        <end position="328"/>
    </location>
</feature>
<dbReference type="Gene3D" id="1.20.1070.10">
    <property type="entry name" value="Rhodopsin 7-helix transmembrane proteins"/>
    <property type="match status" value="1"/>
</dbReference>
<feature type="region of interest" description="Disordered" evidence="10">
    <location>
        <begin position="346"/>
        <end position="544"/>
    </location>
</feature>
<feature type="compositionally biased region" description="Polar residues" evidence="10">
    <location>
        <begin position="476"/>
        <end position="487"/>
    </location>
</feature>
<dbReference type="InterPro" id="IPR017452">
    <property type="entry name" value="GPCR_Rhodpsn_7TM"/>
</dbReference>
<dbReference type="SUPFAM" id="SSF81321">
    <property type="entry name" value="Family A G protein-coupled receptor-like"/>
    <property type="match status" value="1"/>
</dbReference>
<evidence type="ECO:0000256" key="2">
    <source>
        <dbReference type="ARBA" id="ARBA00010663"/>
    </source>
</evidence>
<dbReference type="RefSeq" id="XP_005089627.1">
    <property type="nucleotide sequence ID" value="XM_005089570.3"/>
</dbReference>
<feature type="transmembrane region" description="Helical" evidence="11">
    <location>
        <begin position="159"/>
        <end position="179"/>
    </location>
</feature>
<feature type="domain" description="G-protein coupled receptors family 1 profile" evidence="12">
    <location>
        <begin position="64"/>
        <end position="325"/>
    </location>
</feature>
<feature type="transmembrane region" description="Helical" evidence="11">
    <location>
        <begin position="47"/>
        <end position="73"/>
    </location>
</feature>
<feature type="transmembrane region" description="Helical" evidence="11">
    <location>
        <begin position="210"/>
        <end position="232"/>
    </location>
</feature>
<evidence type="ECO:0000256" key="6">
    <source>
        <dbReference type="ARBA" id="ARBA00023136"/>
    </source>
</evidence>
<reference evidence="14 15" key="1">
    <citation type="submission" date="2025-05" db="UniProtKB">
        <authorList>
            <consortium name="RefSeq"/>
        </authorList>
    </citation>
    <scope>IDENTIFICATION</scope>
</reference>
<accession>A0ABM1VRZ9</accession>
<evidence type="ECO:0000313" key="14">
    <source>
        <dbReference type="RefSeq" id="XP_005089627.1"/>
    </source>
</evidence>
<feature type="compositionally biased region" description="Polar residues" evidence="10">
    <location>
        <begin position="378"/>
        <end position="388"/>
    </location>
</feature>
<feature type="compositionally biased region" description="Low complexity" evidence="10">
    <location>
        <begin position="456"/>
        <end position="475"/>
    </location>
</feature>
<keyword evidence="6 11" id="KW-0472">Membrane</keyword>
<dbReference type="InterPro" id="IPR000611">
    <property type="entry name" value="NPY_rcpt"/>
</dbReference>
<dbReference type="PRINTS" id="PR00237">
    <property type="entry name" value="GPCRRHODOPSN"/>
</dbReference>
<dbReference type="RefSeq" id="XP_035825191.1">
    <property type="nucleotide sequence ID" value="XM_035969298.1"/>
</dbReference>
<evidence type="ECO:0000256" key="11">
    <source>
        <dbReference type="SAM" id="Phobius"/>
    </source>
</evidence>
<feature type="transmembrane region" description="Helical" evidence="11">
    <location>
        <begin position="267"/>
        <end position="286"/>
    </location>
</feature>
<evidence type="ECO:0000256" key="1">
    <source>
        <dbReference type="ARBA" id="ARBA00004141"/>
    </source>
</evidence>
<evidence type="ECO:0000259" key="12">
    <source>
        <dbReference type="PROSITE" id="PS50262"/>
    </source>
</evidence>
<sequence>MTAESDMENSSSSIPEAMLNSSRPPEAILFLVQQYTSETFWFSTSTVIALVLSYCVVIISGLIGNIFVILVVYRKKELRGSRNIYILNLSVCDVIMCSVCMPFSLVKLTVKKWTLGLAMCRFVPALATIDVFVSTCTILAIAIDRYMSIVHASQLTTRQVILVLAVIWTVSILLSTPLFCFHKQDIQKLFEHTFVQQCIDDWPNDLFRQIYATTVMLIQYLTPSGVISFLHASICKFLHYRLEERPGMDTQITAKAKADMKRHRRTMMLLTAMALAFSITWLPLTILNITADLGHEVFKEQRYNLLHAIGLLIAMSSSVANPLMYGWFNSNFRRGFWELLGTKENRKTSSKDNNGISSRKPGTFDISPKPGNAWSDPSLKNKSDSVSPSPIDFDPTKDQERRSKDRFSFRKKSIATSDSSRTPSSSSQQPFRVVALVENHQNGERRKSSSSKSRKSFQSSRSSRSSSQSYSRQSSDVSENSQGSQHLQIGAASRNHSTSDSLDSQLSPSRQNSYSGRHPRSDERESLSDSWQSISKSYQSIGLP</sequence>
<name>A0ABM1VRZ9_APLCA</name>
<keyword evidence="13" id="KW-1185">Reference proteome</keyword>
<evidence type="ECO:0000256" key="7">
    <source>
        <dbReference type="ARBA" id="ARBA00023170"/>
    </source>
</evidence>
<dbReference type="Proteomes" id="UP000694888">
    <property type="component" value="Unplaced"/>
</dbReference>
<dbReference type="PROSITE" id="PS50262">
    <property type="entry name" value="G_PROTEIN_RECEP_F1_2"/>
    <property type="match status" value="1"/>
</dbReference>
<keyword evidence="5 9" id="KW-0297">G-protein coupled receptor</keyword>
<evidence type="ECO:0000256" key="9">
    <source>
        <dbReference type="RuleBase" id="RU000688"/>
    </source>
</evidence>
<evidence type="ECO:0000313" key="15">
    <source>
        <dbReference type="RefSeq" id="XP_035825191.1"/>
    </source>
</evidence>
<keyword evidence="8 9" id="KW-0807">Transducer</keyword>
<keyword evidence="3 9" id="KW-0812">Transmembrane</keyword>
<organism evidence="13 15">
    <name type="scientific">Aplysia californica</name>
    <name type="common">California sea hare</name>
    <dbReference type="NCBI Taxonomy" id="6500"/>
    <lineage>
        <taxon>Eukaryota</taxon>
        <taxon>Metazoa</taxon>
        <taxon>Spiralia</taxon>
        <taxon>Lophotrochozoa</taxon>
        <taxon>Mollusca</taxon>
        <taxon>Gastropoda</taxon>
        <taxon>Heterobranchia</taxon>
        <taxon>Euthyneura</taxon>
        <taxon>Tectipleura</taxon>
        <taxon>Aplysiida</taxon>
        <taxon>Aplysioidea</taxon>
        <taxon>Aplysiidae</taxon>
        <taxon>Aplysia</taxon>
    </lineage>
</organism>
<dbReference type="SMART" id="SM01381">
    <property type="entry name" value="7TM_GPCR_Srsx"/>
    <property type="match status" value="1"/>
</dbReference>
<feature type="compositionally biased region" description="Polar residues" evidence="10">
    <location>
        <begin position="494"/>
        <end position="515"/>
    </location>
</feature>
<feature type="transmembrane region" description="Helical" evidence="11">
    <location>
        <begin position="85"/>
        <end position="105"/>
    </location>
</feature>
<dbReference type="Pfam" id="PF00001">
    <property type="entry name" value="7tm_1"/>
    <property type="match status" value="1"/>
</dbReference>
<keyword evidence="4 11" id="KW-1133">Transmembrane helix</keyword>
<evidence type="ECO:0000313" key="13">
    <source>
        <dbReference type="Proteomes" id="UP000694888"/>
    </source>
</evidence>
<protein>
    <submittedName>
        <fullName evidence="14 15">Neuropeptide Y receptor type 2</fullName>
    </submittedName>
</protein>
<feature type="compositionally biased region" description="Polar residues" evidence="10">
    <location>
        <begin position="528"/>
        <end position="544"/>
    </location>
</feature>